<dbReference type="InParanoid" id="A0A251U1S3"/>
<protein>
    <submittedName>
        <fullName evidence="1">Uncharacterized protein</fullName>
    </submittedName>
</protein>
<dbReference type="Proteomes" id="UP000215914">
    <property type="component" value="Chromosome 9"/>
</dbReference>
<evidence type="ECO:0000313" key="1">
    <source>
        <dbReference type="EMBL" id="OTG16796.1"/>
    </source>
</evidence>
<sequence length="57" mass="6624">MARFLPSITYSTFKNLLQIFDPFRSHFVTSNSNLGFSDILFGIGFLFRFNEHICVCL</sequence>
<accession>A0A251U1S3</accession>
<reference evidence="2" key="1">
    <citation type="journal article" date="2017" name="Nature">
        <title>The sunflower genome provides insights into oil metabolism, flowering and Asterid evolution.</title>
        <authorList>
            <person name="Badouin H."/>
            <person name="Gouzy J."/>
            <person name="Grassa C.J."/>
            <person name="Murat F."/>
            <person name="Staton S.E."/>
            <person name="Cottret L."/>
            <person name="Lelandais-Briere C."/>
            <person name="Owens G.L."/>
            <person name="Carrere S."/>
            <person name="Mayjonade B."/>
            <person name="Legrand L."/>
            <person name="Gill N."/>
            <person name="Kane N.C."/>
            <person name="Bowers J.E."/>
            <person name="Hubner S."/>
            <person name="Bellec A."/>
            <person name="Berard A."/>
            <person name="Berges H."/>
            <person name="Blanchet N."/>
            <person name="Boniface M.C."/>
            <person name="Brunel D."/>
            <person name="Catrice O."/>
            <person name="Chaidir N."/>
            <person name="Claudel C."/>
            <person name="Donnadieu C."/>
            <person name="Faraut T."/>
            <person name="Fievet G."/>
            <person name="Helmstetter N."/>
            <person name="King M."/>
            <person name="Knapp S.J."/>
            <person name="Lai Z."/>
            <person name="Le Paslier M.C."/>
            <person name="Lippi Y."/>
            <person name="Lorenzon L."/>
            <person name="Mandel J.R."/>
            <person name="Marage G."/>
            <person name="Marchand G."/>
            <person name="Marquand E."/>
            <person name="Bret-Mestries E."/>
            <person name="Morien E."/>
            <person name="Nambeesan S."/>
            <person name="Nguyen T."/>
            <person name="Pegot-Espagnet P."/>
            <person name="Pouilly N."/>
            <person name="Raftis F."/>
            <person name="Sallet E."/>
            <person name="Schiex T."/>
            <person name="Thomas J."/>
            <person name="Vandecasteele C."/>
            <person name="Vares D."/>
            <person name="Vear F."/>
            <person name="Vautrin S."/>
            <person name="Crespi M."/>
            <person name="Mangin B."/>
            <person name="Burke J.M."/>
            <person name="Salse J."/>
            <person name="Munos S."/>
            <person name="Vincourt P."/>
            <person name="Rieseberg L.H."/>
            <person name="Langlade N.B."/>
        </authorList>
    </citation>
    <scope>NUCLEOTIDE SEQUENCE [LARGE SCALE GENOMIC DNA]</scope>
    <source>
        <strain evidence="2">cv. SF193</strain>
    </source>
</reference>
<organism evidence="1 2">
    <name type="scientific">Helianthus annuus</name>
    <name type="common">Common sunflower</name>
    <dbReference type="NCBI Taxonomy" id="4232"/>
    <lineage>
        <taxon>Eukaryota</taxon>
        <taxon>Viridiplantae</taxon>
        <taxon>Streptophyta</taxon>
        <taxon>Embryophyta</taxon>
        <taxon>Tracheophyta</taxon>
        <taxon>Spermatophyta</taxon>
        <taxon>Magnoliopsida</taxon>
        <taxon>eudicotyledons</taxon>
        <taxon>Gunneridae</taxon>
        <taxon>Pentapetalae</taxon>
        <taxon>asterids</taxon>
        <taxon>campanulids</taxon>
        <taxon>Asterales</taxon>
        <taxon>Asteraceae</taxon>
        <taxon>Asteroideae</taxon>
        <taxon>Heliantheae alliance</taxon>
        <taxon>Heliantheae</taxon>
        <taxon>Helianthus</taxon>
    </lineage>
</organism>
<evidence type="ECO:0000313" key="2">
    <source>
        <dbReference type="Proteomes" id="UP000215914"/>
    </source>
</evidence>
<dbReference type="AlphaFoldDB" id="A0A251U1S3"/>
<dbReference type="EMBL" id="CM007898">
    <property type="protein sequence ID" value="OTG16796.1"/>
    <property type="molecule type" value="Genomic_DNA"/>
</dbReference>
<keyword evidence="2" id="KW-1185">Reference proteome</keyword>
<name>A0A251U1S3_HELAN</name>
<proteinExistence type="predicted"/>
<gene>
    <name evidence="1" type="ORF">HannXRQ_Chr09g0275331</name>
</gene>